<dbReference type="InterPro" id="IPR006073">
    <property type="entry name" value="GTP-bd"/>
</dbReference>
<dbReference type="Gene3D" id="6.10.250.2860">
    <property type="match status" value="1"/>
</dbReference>
<feature type="domain" description="Hflx-type G" evidence="9">
    <location>
        <begin position="220"/>
        <end position="386"/>
    </location>
</feature>
<keyword evidence="11" id="KW-1185">Reference proteome</keyword>
<dbReference type="Gene3D" id="3.40.50.300">
    <property type="entry name" value="P-loop containing nucleotide triphosphate hydrolases"/>
    <property type="match status" value="1"/>
</dbReference>
<dbReference type="Gene3D" id="3.40.50.11060">
    <property type="entry name" value="GTPase HflX, N-terminal domain"/>
    <property type="match status" value="1"/>
</dbReference>
<dbReference type="PANTHER" id="PTHR10229:SF0">
    <property type="entry name" value="GTP-BINDING PROTEIN 6-RELATED"/>
    <property type="match status" value="1"/>
</dbReference>
<sequence length="462" mass="51488">MCTAHPAPEDMTISKAFDTQREEFSVASEKAVLVSVALPERPWPNEADPCDEIRGLAESAGATVVGQLTQRRHDVQLATYLGSGKVGELHELVEGADADVVIFDNDLLPGQARNLEHALGVKVLDRSELILDIFASRARTAESKLQVELAQLEYSLPRLKQMWTHLSRQKGGGIGLRGPGETQLESDRRLVQHRIRDLKHKLNEVLARKEREVKSRSEEHTISLVGYTNAGKSQLMNTLTKAGVYVKNQLFSTLDTRTRQWHIRDWGRVLLSDTVGFIRDLPHHLVASFKATLSEARHAKLLLHVVDASSPQAEDHIRAVTTVLKELDCDQKPTLLVLNKIDKLADRSLLTLLEAHHPRAIAVSGLTGEGIARLEDAVMEALAEDFAEAEIVTDSGNGRVLAFLNAHAEIYRQEFRDDVNEVVIRCHLPKHLLHHIAGPTVKVRFVEREKPITVDTPERESA</sequence>
<evidence type="ECO:0000256" key="4">
    <source>
        <dbReference type="ARBA" id="ARBA00022842"/>
    </source>
</evidence>
<dbReference type="InterPro" id="IPR042108">
    <property type="entry name" value="GTPase_HflX_N_sf"/>
</dbReference>
<evidence type="ECO:0000313" key="10">
    <source>
        <dbReference type="EMBL" id="VTS02550.1"/>
    </source>
</evidence>
<reference evidence="10 11" key="1">
    <citation type="submission" date="2019-05" db="EMBL/GenBank/DDBJ databases">
        <authorList>
            <consortium name="Science for Life Laboratories"/>
        </authorList>
    </citation>
    <scope>NUCLEOTIDE SEQUENCE [LARGE SCALE GENOMIC DNA]</scope>
    <source>
        <strain evidence="10">Soil9</strain>
    </source>
</reference>
<keyword evidence="1 6" id="KW-0963">Cytoplasm</keyword>
<evidence type="ECO:0000256" key="5">
    <source>
        <dbReference type="ARBA" id="ARBA00023134"/>
    </source>
</evidence>
<feature type="binding site" evidence="8">
    <location>
        <position position="233"/>
    </location>
    <ligand>
        <name>Mg(2+)</name>
        <dbReference type="ChEBI" id="CHEBI:18420"/>
    </ligand>
</feature>
<comment type="subcellular location">
    <subcellularLocation>
        <location evidence="6">Cytoplasm</location>
    </subcellularLocation>
    <text evidence="6">May associate with membranes.</text>
</comment>
<feature type="binding site" evidence="7">
    <location>
        <begin position="364"/>
        <end position="366"/>
    </location>
    <ligand>
        <name>GTP</name>
        <dbReference type="ChEBI" id="CHEBI:37565"/>
    </ligand>
</feature>
<keyword evidence="3 6" id="KW-0547">Nucleotide-binding</keyword>
<dbReference type="PIRSF" id="PIRSF006809">
    <property type="entry name" value="GTP-binding_hflX_prd"/>
    <property type="match status" value="1"/>
</dbReference>
<dbReference type="GO" id="GO:0005525">
    <property type="term" value="F:GTP binding"/>
    <property type="evidence" value="ECO:0007669"/>
    <property type="project" value="UniProtKB-UniRule"/>
</dbReference>
<dbReference type="FunFam" id="3.40.50.11060:FF:000001">
    <property type="entry name" value="GTPase HflX"/>
    <property type="match status" value="1"/>
</dbReference>
<dbReference type="SUPFAM" id="SSF52540">
    <property type="entry name" value="P-loop containing nucleoside triphosphate hydrolases"/>
    <property type="match status" value="1"/>
</dbReference>
<dbReference type="Proteomes" id="UP000464178">
    <property type="component" value="Chromosome"/>
</dbReference>
<dbReference type="GO" id="GO:0046872">
    <property type="term" value="F:metal ion binding"/>
    <property type="evidence" value="ECO:0007669"/>
    <property type="project" value="UniProtKB-KW"/>
</dbReference>
<dbReference type="GO" id="GO:0043022">
    <property type="term" value="F:ribosome binding"/>
    <property type="evidence" value="ECO:0007669"/>
    <property type="project" value="TreeGrafter"/>
</dbReference>
<dbReference type="Pfam" id="PF16360">
    <property type="entry name" value="GTP-bdg_M"/>
    <property type="match status" value="1"/>
</dbReference>
<dbReference type="PANTHER" id="PTHR10229">
    <property type="entry name" value="GTP-BINDING PROTEIN HFLX"/>
    <property type="match status" value="1"/>
</dbReference>
<protein>
    <recommendedName>
        <fullName evidence="6">GTPase HflX</fullName>
    </recommendedName>
    <alternativeName>
        <fullName evidence="6">GTP-binding protein HflX</fullName>
    </alternativeName>
</protein>
<evidence type="ECO:0000256" key="2">
    <source>
        <dbReference type="ARBA" id="ARBA00022723"/>
    </source>
</evidence>
<keyword evidence="5 6" id="KW-0342">GTP-binding</keyword>
<evidence type="ECO:0000256" key="6">
    <source>
        <dbReference type="HAMAP-Rule" id="MF_00900"/>
    </source>
</evidence>
<dbReference type="AlphaFoldDB" id="A0A6P2DJE8"/>
<feature type="binding site" evidence="7">
    <location>
        <begin position="251"/>
        <end position="255"/>
    </location>
    <ligand>
        <name>GTP</name>
        <dbReference type="ChEBI" id="CHEBI:37565"/>
    </ligand>
</feature>
<dbReference type="InterPro" id="IPR027417">
    <property type="entry name" value="P-loop_NTPase"/>
</dbReference>
<dbReference type="InterPro" id="IPR030394">
    <property type="entry name" value="G_HFLX_dom"/>
</dbReference>
<comment type="subunit">
    <text evidence="6">Monomer. Associates with the 50S ribosomal subunit.</text>
</comment>
<dbReference type="PROSITE" id="PS51705">
    <property type="entry name" value="G_HFLX"/>
    <property type="match status" value="1"/>
</dbReference>
<dbReference type="HAMAP" id="MF_00900">
    <property type="entry name" value="GTPase_HflX"/>
    <property type="match status" value="1"/>
</dbReference>
<evidence type="ECO:0000256" key="7">
    <source>
        <dbReference type="PIRSR" id="PIRSR006809-1"/>
    </source>
</evidence>
<dbReference type="KEGG" id="gms:SOIL9_74790"/>
<feature type="binding site" evidence="8">
    <location>
        <position position="253"/>
    </location>
    <ligand>
        <name>Mg(2+)</name>
        <dbReference type="ChEBI" id="CHEBI:18420"/>
    </ligand>
</feature>
<accession>A0A6P2DJE8</accession>
<dbReference type="Pfam" id="PF01926">
    <property type="entry name" value="MMR_HSR1"/>
    <property type="match status" value="1"/>
</dbReference>
<feature type="binding site" evidence="7">
    <location>
        <begin position="273"/>
        <end position="276"/>
    </location>
    <ligand>
        <name>GTP</name>
        <dbReference type="ChEBI" id="CHEBI:37565"/>
    </ligand>
</feature>
<proteinExistence type="inferred from homology"/>
<dbReference type="GO" id="GO:0005737">
    <property type="term" value="C:cytoplasm"/>
    <property type="evidence" value="ECO:0007669"/>
    <property type="project" value="UniProtKB-SubCell"/>
</dbReference>
<dbReference type="GO" id="GO:0003924">
    <property type="term" value="F:GTPase activity"/>
    <property type="evidence" value="ECO:0007669"/>
    <property type="project" value="UniProtKB-UniRule"/>
</dbReference>
<evidence type="ECO:0000256" key="3">
    <source>
        <dbReference type="ARBA" id="ARBA00022741"/>
    </source>
</evidence>
<comment type="cofactor">
    <cofactor evidence="8">
        <name>Mg(2+)</name>
        <dbReference type="ChEBI" id="CHEBI:18420"/>
    </cofactor>
</comment>
<keyword evidence="2 8" id="KW-0479">Metal-binding</keyword>
<comment type="similarity">
    <text evidence="6">Belongs to the TRAFAC class OBG-HflX-like GTPase superfamily. HflX GTPase family.</text>
</comment>
<dbReference type="PRINTS" id="PR00326">
    <property type="entry name" value="GTP1OBG"/>
</dbReference>
<dbReference type="CDD" id="cd01878">
    <property type="entry name" value="HflX"/>
    <property type="match status" value="1"/>
</dbReference>
<dbReference type="InterPro" id="IPR016496">
    <property type="entry name" value="GTPase_HflX"/>
</dbReference>
<dbReference type="Pfam" id="PF13167">
    <property type="entry name" value="GTP-bdg_N"/>
    <property type="match status" value="1"/>
</dbReference>
<evidence type="ECO:0000259" key="9">
    <source>
        <dbReference type="PROSITE" id="PS51705"/>
    </source>
</evidence>
<evidence type="ECO:0000256" key="8">
    <source>
        <dbReference type="PIRSR" id="PIRSR006809-2"/>
    </source>
</evidence>
<feature type="binding site" evidence="7">
    <location>
        <begin position="339"/>
        <end position="342"/>
    </location>
    <ligand>
        <name>GTP</name>
        <dbReference type="ChEBI" id="CHEBI:37565"/>
    </ligand>
</feature>
<dbReference type="InterPro" id="IPR032305">
    <property type="entry name" value="GTP-bd_M"/>
</dbReference>
<keyword evidence="4 8" id="KW-0460">Magnesium</keyword>
<dbReference type="EMBL" id="LR593886">
    <property type="protein sequence ID" value="VTS02550.1"/>
    <property type="molecule type" value="Genomic_DNA"/>
</dbReference>
<dbReference type="NCBIfam" id="TIGR03156">
    <property type="entry name" value="GTP_HflX"/>
    <property type="match status" value="1"/>
</dbReference>
<comment type="function">
    <text evidence="6">GTPase that associates with the 50S ribosomal subunit and may have a role during protein synthesis or ribosome biogenesis.</text>
</comment>
<organism evidence="10 11">
    <name type="scientific">Gemmata massiliana</name>
    <dbReference type="NCBI Taxonomy" id="1210884"/>
    <lineage>
        <taxon>Bacteria</taxon>
        <taxon>Pseudomonadati</taxon>
        <taxon>Planctomycetota</taxon>
        <taxon>Planctomycetia</taxon>
        <taxon>Gemmatales</taxon>
        <taxon>Gemmataceae</taxon>
        <taxon>Gemmata</taxon>
    </lineage>
</organism>
<evidence type="ECO:0000313" key="11">
    <source>
        <dbReference type="Proteomes" id="UP000464178"/>
    </source>
</evidence>
<evidence type="ECO:0000256" key="1">
    <source>
        <dbReference type="ARBA" id="ARBA00022490"/>
    </source>
</evidence>
<name>A0A6P2DJE8_9BACT</name>
<dbReference type="InterPro" id="IPR025121">
    <property type="entry name" value="GTPase_HflX_N"/>
</dbReference>
<gene>
    <name evidence="6" type="primary">hflX</name>
    <name evidence="10" type="ORF">SOIL9_74790</name>
</gene>
<feature type="binding site" evidence="7">
    <location>
        <begin position="226"/>
        <end position="233"/>
    </location>
    <ligand>
        <name>GTP</name>
        <dbReference type="ChEBI" id="CHEBI:37565"/>
    </ligand>
</feature>